<evidence type="ECO:0000256" key="1">
    <source>
        <dbReference type="SAM" id="Phobius"/>
    </source>
</evidence>
<proteinExistence type="predicted"/>
<protein>
    <submittedName>
        <fullName evidence="2">Uncharacterized protein</fullName>
    </submittedName>
</protein>
<keyword evidence="1" id="KW-1133">Transmembrane helix</keyword>
<feature type="transmembrane region" description="Helical" evidence="1">
    <location>
        <begin position="12"/>
        <end position="29"/>
    </location>
</feature>
<keyword evidence="1" id="KW-0472">Membrane</keyword>
<keyword evidence="1" id="KW-0812">Transmembrane</keyword>
<name>A0ABW1Z796_9BACT</name>
<accession>A0ABW1Z796</accession>
<comment type="caution">
    <text evidence="2">The sequence shown here is derived from an EMBL/GenBank/DDBJ whole genome shotgun (WGS) entry which is preliminary data.</text>
</comment>
<gene>
    <name evidence="2" type="ORF">ACFQBQ_05000</name>
</gene>
<dbReference type="Proteomes" id="UP001596391">
    <property type="component" value="Unassembled WGS sequence"/>
</dbReference>
<dbReference type="RefSeq" id="WP_263371364.1">
    <property type="nucleotide sequence ID" value="NZ_JAGSYD010000003.1"/>
</dbReference>
<evidence type="ECO:0000313" key="3">
    <source>
        <dbReference type="Proteomes" id="UP001596391"/>
    </source>
</evidence>
<keyword evidence="3" id="KW-1185">Reference proteome</keyword>
<reference evidence="3" key="1">
    <citation type="journal article" date="2019" name="Int. J. Syst. Evol. Microbiol.">
        <title>The Global Catalogue of Microorganisms (GCM) 10K type strain sequencing project: providing services to taxonomists for standard genome sequencing and annotation.</title>
        <authorList>
            <consortium name="The Broad Institute Genomics Platform"/>
            <consortium name="The Broad Institute Genome Sequencing Center for Infectious Disease"/>
            <person name="Wu L."/>
            <person name="Ma J."/>
        </authorList>
    </citation>
    <scope>NUCLEOTIDE SEQUENCE [LARGE SCALE GENOMIC DNA]</scope>
    <source>
        <strain evidence="3">CGMCC 1.16026</strain>
    </source>
</reference>
<evidence type="ECO:0000313" key="2">
    <source>
        <dbReference type="EMBL" id="MFC6644958.1"/>
    </source>
</evidence>
<organism evidence="2 3">
    <name type="scientific">Granulicella cerasi</name>
    <dbReference type="NCBI Taxonomy" id="741063"/>
    <lineage>
        <taxon>Bacteria</taxon>
        <taxon>Pseudomonadati</taxon>
        <taxon>Acidobacteriota</taxon>
        <taxon>Terriglobia</taxon>
        <taxon>Terriglobales</taxon>
        <taxon>Acidobacteriaceae</taxon>
        <taxon>Granulicella</taxon>
    </lineage>
</organism>
<sequence>MRKLSEARRRLVVMCSVMASMSGVGPVLMRGHSRALWVWTAVVVAMAIRIMVMAVRVKRTEGCAL</sequence>
<dbReference type="EMBL" id="JBHSWI010000001">
    <property type="protein sequence ID" value="MFC6644958.1"/>
    <property type="molecule type" value="Genomic_DNA"/>
</dbReference>
<feature type="transmembrane region" description="Helical" evidence="1">
    <location>
        <begin position="35"/>
        <end position="55"/>
    </location>
</feature>